<reference evidence="6" key="1">
    <citation type="submission" date="2016-10" db="EMBL/GenBank/DDBJ databases">
        <authorList>
            <person name="Varghese N."/>
            <person name="Submissions S."/>
        </authorList>
    </citation>
    <scope>NUCLEOTIDE SEQUENCE [LARGE SCALE GENOMIC DNA]</scope>
    <source>
        <strain evidence="6">DSM 19083</strain>
    </source>
</reference>
<evidence type="ECO:0000256" key="1">
    <source>
        <dbReference type="ARBA" id="ARBA00023015"/>
    </source>
</evidence>
<dbReference type="AlphaFoldDB" id="A0A1I2CC84"/>
<dbReference type="EMBL" id="FONZ01000001">
    <property type="protein sequence ID" value="SFE65775.1"/>
    <property type="molecule type" value="Genomic_DNA"/>
</dbReference>
<dbReference type="SMART" id="SM00354">
    <property type="entry name" value="HTH_LACI"/>
    <property type="match status" value="1"/>
</dbReference>
<dbReference type="PROSITE" id="PS50932">
    <property type="entry name" value="HTH_LACI_2"/>
    <property type="match status" value="1"/>
</dbReference>
<dbReference type="Proteomes" id="UP000198520">
    <property type="component" value="Unassembled WGS sequence"/>
</dbReference>
<sequence>MHGIDDVARAAGVSTATVSRALRGLPNVSSATRERVRRAAEELGYVPSPSAAALASGRTRTIGLMTPWVNRWFFSNVIEGAERALRKVGFDALLYSFAISEHGREPEVDPDVLRRRVDGILVVGLPLDEREVAALEELRKPIVFVGAGAPGHALVGVDDEALAREATEHLVELGHTRIGHITGTPDDLRPWTPPVARRRGWYEALSAAGVVPQNTWEEFGYFDRAGARVSTHRLLDRCPDLTALFVASDEMAMGVLTAARERGLRVPEDLSVIGVDGHELGDVIGLTTMAQPVVEQGALAAAMVLELIADNAVARSVTFPARLVIRTTTGPPGGRP</sequence>
<gene>
    <name evidence="5" type="ORF">SAMN04488035_0056</name>
</gene>
<dbReference type="PANTHER" id="PTHR30146:SF109">
    <property type="entry name" value="HTH-TYPE TRANSCRIPTIONAL REGULATOR GALS"/>
    <property type="match status" value="1"/>
</dbReference>
<dbReference type="SUPFAM" id="SSF47413">
    <property type="entry name" value="lambda repressor-like DNA-binding domains"/>
    <property type="match status" value="1"/>
</dbReference>
<dbReference type="Gene3D" id="1.10.260.40">
    <property type="entry name" value="lambda repressor-like DNA-binding domains"/>
    <property type="match status" value="1"/>
</dbReference>
<dbReference type="InterPro" id="IPR046335">
    <property type="entry name" value="LacI/GalR-like_sensor"/>
</dbReference>
<keyword evidence="3" id="KW-0804">Transcription</keyword>
<name>A0A1I2CC84_9MICO</name>
<dbReference type="InterPro" id="IPR010982">
    <property type="entry name" value="Lambda_DNA-bd_dom_sf"/>
</dbReference>
<evidence type="ECO:0000256" key="3">
    <source>
        <dbReference type="ARBA" id="ARBA00023163"/>
    </source>
</evidence>
<dbReference type="CDD" id="cd06267">
    <property type="entry name" value="PBP1_LacI_sugar_binding-like"/>
    <property type="match status" value="1"/>
</dbReference>
<dbReference type="Pfam" id="PF13377">
    <property type="entry name" value="Peripla_BP_3"/>
    <property type="match status" value="1"/>
</dbReference>
<dbReference type="STRING" id="285351.SAMN04488035_0056"/>
<dbReference type="Gene3D" id="3.40.50.2300">
    <property type="match status" value="2"/>
</dbReference>
<dbReference type="InterPro" id="IPR000843">
    <property type="entry name" value="HTH_LacI"/>
</dbReference>
<keyword evidence="1" id="KW-0805">Transcription regulation</keyword>
<dbReference type="PANTHER" id="PTHR30146">
    <property type="entry name" value="LACI-RELATED TRANSCRIPTIONAL REPRESSOR"/>
    <property type="match status" value="1"/>
</dbReference>
<evidence type="ECO:0000313" key="5">
    <source>
        <dbReference type="EMBL" id="SFE65775.1"/>
    </source>
</evidence>
<dbReference type="Pfam" id="PF00356">
    <property type="entry name" value="LacI"/>
    <property type="match status" value="1"/>
</dbReference>
<evidence type="ECO:0000259" key="4">
    <source>
        <dbReference type="PROSITE" id="PS50932"/>
    </source>
</evidence>
<dbReference type="InterPro" id="IPR028082">
    <property type="entry name" value="Peripla_BP_I"/>
</dbReference>
<dbReference type="GO" id="GO:0000976">
    <property type="term" value="F:transcription cis-regulatory region binding"/>
    <property type="evidence" value="ECO:0007669"/>
    <property type="project" value="TreeGrafter"/>
</dbReference>
<dbReference type="CDD" id="cd01392">
    <property type="entry name" value="HTH_LacI"/>
    <property type="match status" value="1"/>
</dbReference>
<dbReference type="OrthoDB" id="3510266at2"/>
<proteinExistence type="predicted"/>
<feature type="domain" description="HTH lacI-type" evidence="4">
    <location>
        <begin position="4"/>
        <end position="56"/>
    </location>
</feature>
<dbReference type="PROSITE" id="PS00356">
    <property type="entry name" value="HTH_LACI_1"/>
    <property type="match status" value="1"/>
</dbReference>
<accession>A0A1I2CC84</accession>
<evidence type="ECO:0000313" key="6">
    <source>
        <dbReference type="Proteomes" id="UP000198520"/>
    </source>
</evidence>
<dbReference type="SUPFAM" id="SSF53822">
    <property type="entry name" value="Periplasmic binding protein-like I"/>
    <property type="match status" value="1"/>
</dbReference>
<evidence type="ECO:0000256" key="2">
    <source>
        <dbReference type="ARBA" id="ARBA00023125"/>
    </source>
</evidence>
<protein>
    <submittedName>
        <fullName evidence="5">Transcriptional regulator, LacI family</fullName>
    </submittedName>
</protein>
<dbReference type="RefSeq" id="WP_093374130.1">
    <property type="nucleotide sequence ID" value="NZ_BNAN01000001.1"/>
</dbReference>
<keyword evidence="6" id="KW-1185">Reference proteome</keyword>
<organism evidence="5 6">
    <name type="scientific">Flavimobilis marinus</name>
    <dbReference type="NCBI Taxonomy" id="285351"/>
    <lineage>
        <taxon>Bacteria</taxon>
        <taxon>Bacillati</taxon>
        <taxon>Actinomycetota</taxon>
        <taxon>Actinomycetes</taxon>
        <taxon>Micrococcales</taxon>
        <taxon>Jonesiaceae</taxon>
        <taxon>Flavimobilis</taxon>
    </lineage>
</organism>
<keyword evidence="2" id="KW-0238">DNA-binding</keyword>
<dbReference type="GO" id="GO:0003700">
    <property type="term" value="F:DNA-binding transcription factor activity"/>
    <property type="evidence" value="ECO:0007669"/>
    <property type="project" value="TreeGrafter"/>
</dbReference>